<dbReference type="Gene3D" id="3.40.50.10490">
    <property type="entry name" value="Glucose-6-phosphate isomerase like protein, domain 1"/>
    <property type="match status" value="1"/>
</dbReference>
<protein>
    <submittedName>
        <fullName evidence="2">Sugar isomerase</fullName>
    </submittedName>
</protein>
<name>A0A0R2PGC0_9GAMM</name>
<keyword evidence="2" id="KW-0413">Isomerase</keyword>
<organism evidence="2 3">
    <name type="scientific">SAR86 cluster bacterium BACL1 MAG-120920-bin57</name>
    <dbReference type="NCBI Taxonomy" id="1655571"/>
    <lineage>
        <taxon>Bacteria</taxon>
        <taxon>Pseudomonadati</taxon>
        <taxon>Pseudomonadota</taxon>
        <taxon>Gammaproteobacteria</taxon>
        <taxon>SAR86 cluster</taxon>
    </lineage>
</organism>
<evidence type="ECO:0000313" key="3">
    <source>
        <dbReference type="Proteomes" id="UP000050874"/>
    </source>
</evidence>
<proteinExistence type="predicted"/>
<evidence type="ECO:0000313" key="2">
    <source>
        <dbReference type="EMBL" id="KRO36917.1"/>
    </source>
</evidence>
<accession>A0A0R2PGC0</accession>
<dbReference type="GO" id="GO:1901135">
    <property type="term" value="P:carbohydrate derivative metabolic process"/>
    <property type="evidence" value="ECO:0007669"/>
    <property type="project" value="InterPro"/>
</dbReference>
<dbReference type="CDD" id="cd05006">
    <property type="entry name" value="SIS_GmhA"/>
    <property type="match status" value="1"/>
</dbReference>
<dbReference type="InterPro" id="IPR035461">
    <property type="entry name" value="GmhA/DiaA"/>
</dbReference>
<dbReference type="EMBL" id="LIAV01000481">
    <property type="protein sequence ID" value="KRO36917.1"/>
    <property type="molecule type" value="Genomic_DNA"/>
</dbReference>
<dbReference type="Pfam" id="PF13580">
    <property type="entry name" value="SIS_2"/>
    <property type="match status" value="1"/>
</dbReference>
<comment type="caution">
    <text evidence="2">The sequence shown here is derived from an EMBL/GenBank/DDBJ whole genome shotgun (WGS) entry which is preliminary data.</text>
</comment>
<dbReference type="Proteomes" id="UP000050874">
    <property type="component" value="Unassembled WGS sequence"/>
</dbReference>
<gene>
    <name evidence="2" type="ORF">ABR63_05175</name>
</gene>
<dbReference type="AlphaFoldDB" id="A0A0R2PGC0"/>
<dbReference type="InterPro" id="IPR001347">
    <property type="entry name" value="SIS_dom"/>
</dbReference>
<dbReference type="InterPro" id="IPR046348">
    <property type="entry name" value="SIS_dom_sf"/>
</dbReference>
<evidence type="ECO:0000259" key="1">
    <source>
        <dbReference type="PROSITE" id="PS51464"/>
    </source>
</evidence>
<dbReference type="GO" id="GO:0016853">
    <property type="term" value="F:isomerase activity"/>
    <property type="evidence" value="ECO:0007669"/>
    <property type="project" value="UniProtKB-KW"/>
</dbReference>
<dbReference type="GO" id="GO:0097367">
    <property type="term" value="F:carbohydrate derivative binding"/>
    <property type="evidence" value="ECO:0007669"/>
    <property type="project" value="InterPro"/>
</dbReference>
<feature type="domain" description="SIS" evidence="1">
    <location>
        <begin position="30"/>
        <end position="191"/>
    </location>
</feature>
<dbReference type="PANTHER" id="PTHR30390">
    <property type="entry name" value="SEDOHEPTULOSE 7-PHOSPHATE ISOMERASE / DNAA INITIATOR-ASSOCIATING FACTOR FOR REPLICATION INITIATION"/>
    <property type="match status" value="1"/>
</dbReference>
<dbReference type="PANTHER" id="PTHR30390:SF8">
    <property type="entry name" value="SUGAR ISOMERASE (SIS)"/>
    <property type="match status" value="1"/>
</dbReference>
<dbReference type="SUPFAM" id="SSF53697">
    <property type="entry name" value="SIS domain"/>
    <property type="match status" value="1"/>
</dbReference>
<dbReference type="PROSITE" id="PS51464">
    <property type="entry name" value="SIS"/>
    <property type="match status" value="1"/>
</dbReference>
<sequence>MTTSQDFSHEYLDYLSSLIAQLDRESIARFADLLLDSRESGSTTFFLGNGGSASTATHFVNDVSLGSRQFDKPFRAISLCDNQAVITAIANDDGYENIFLQQLQTLAKSGDTIVCISASGNSKNLIKAIEYAKEHNIYIVGLTAFDGGYLQKNCDLNIHVPTKIGEYGPAEDLHMVVCGLVGSYFRRKFLNA</sequence>
<dbReference type="InterPro" id="IPR050099">
    <property type="entry name" value="SIS_GmhA/DiaA_subfam"/>
</dbReference>
<reference evidence="3" key="1">
    <citation type="submission" date="2015-10" db="EMBL/GenBank/DDBJ databases">
        <title>Metagenome-Assembled Genomes uncover a global brackish microbiome.</title>
        <authorList>
            <person name="Hugerth L.W."/>
            <person name="Larsson J."/>
            <person name="Alneberg J."/>
            <person name="Lindh M.V."/>
            <person name="Legrand C."/>
            <person name="Pinhassi J."/>
            <person name="Andersson A."/>
        </authorList>
    </citation>
    <scope>NUCLEOTIDE SEQUENCE [LARGE SCALE GENOMIC DNA]</scope>
</reference>